<dbReference type="SUPFAM" id="SSF51735">
    <property type="entry name" value="NAD(P)-binding Rossmann-fold domains"/>
    <property type="match status" value="1"/>
</dbReference>
<proteinExistence type="predicted"/>
<dbReference type="EMBL" id="JBHSIT010000003">
    <property type="protein sequence ID" value="MFC4908399.1"/>
    <property type="molecule type" value="Genomic_DNA"/>
</dbReference>
<dbReference type="Gene3D" id="3.40.50.720">
    <property type="entry name" value="NAD(P)-binding Rossmann-like Domain"/>
    <property type="match status" value="1"/>
</dbReference>
<dbReference type="PANTHER" id="PTHR43677:SF4">
    <property type="entry name" value="QUINONE OXIDOREDUCTASE-LIKE PROTEIN 2"/>
    <property type="match status" value="1"/>
</dbReference>
<sequence length="322" mass="33269">MRIVRYREYGDPGVLRVEEDERPTPGPGQVAIAVEAVGAQFATTQQRRGIYPGGANPLPGAPGGDVVGTVTSVGAGVTEFSAGDRVAALVLQGAYADHTVADLHWVSPVPDGIDAAAATALASPAPVALGVLRTGRLAEGETVLVHAAAGAIGHLAVQLAVALGAGRVVATAGSAAKRAFAREQGADVVVDYTAEDWDDRVRDAVGEVDLVLDSVGAEVTRRSIGLLAPFGRLVFYGSAAGGREVPQIPLLDLIGLRHVSGFALRVLRERRPELIGAGELAGHLRAGRLRPVVHAELPLEDAVKAHELIEARANTGKIVLVP</sequence>
<evidence type="ECO:0000259" key="1">
    <source>
        <dbReference type="SMART" id="SM00829"/>
    </source>
</evidence>
<reference evidence="3" key="1">
    <citation type="journal article" date="2019" name="Int. J. Syst. Evol. Microbiol.">
        <title>The Global Catalogue of Microorganisms (GCM) 10K type strain sequencing project: providing services to taxonomists for standard genome sequencing and annotation.</title>
        <authorList>
            <consortium name="The Broad Institute Genomics Platform"/>
            <consortium name="The Broad Institute Genome Sequencing Center for Infectious Disease"/>
            <person name="Wu L."/>
            <person name="Ma J."/>
        </authorList>
    </citation>
    <scope>NUCLEOTIDE SEQUENCE [LARGE SCALE GENOMIC DNA]</scope>
    <source>
        <strain evidence="3">KLKA75</strain>
    </source>
</reference>
<evidence type="ECO:0000313" key="2">
    <source>
        <dbReference type="EMBL" id="MFC4908399.1"/>
    </source>
</evidence>
<dbReference type="SMART" id="SM00829">
    <property type="entry name" value="PKS_ER"/>
    <property type="match status" value="1"/>
</dbReference>
<dbReference type="Gene3D" id="3.90.180.10">
    <property type="entry name" value="Medium-chain alcohol dehydrogenases, catalytic domain"/>
    <property type="match status" value="1"/>
</dbReference>
<dbReference type="SUPFAM" id="SSF50129">
    <property type="entry name" value="GroES-like"/>
    <property type="match status" value="1"/>
</dbReference>
<name>A0ABV9TY40_9ACTN</name>
<dbReference type="RefSeq" id="WP_378254969.1">
    <property type="nucleotide sequence ID" value="NZ_JBHSIT010000003.1"/>
</dbReference>
<evidence type="ECO:0000313" key="3">
    <source>
        <dbReference type="Proteomes" id="UP001595872"/>
    </source>
</evidence>
<gene>
    <name evidence="2" type="ORF">ACFPCY_13780</name>
</gene>
<dbReference type="Pfam" id="PF00107">
    <property type="entry name" value="ADH_zinc_N"/>
    <property type="match status" value="1"/>
</dbReference>
<dbReference type="PANTHER" id="PTHR43677">
    <property type="entry name" value="SHORT-CHAIN DEHYDROGENASE/REDUCTASE"/>
    <property type="match status" value="1"/>
</dbReference>
<dbReference type="Proteomes" id="UP001595872">
    <property type="component" value="Unassembled WGS sequence"/>
</dbReference>
<dbReference type="InterPro" id="IPR036291">
    <property type="entry name" value="NAD(P)-bd_dom_sf"/>
</dbReference>
<dbReference type="InterPro" id="IPR013149">
    <property type="entry name" value="ADH-like_C"/>
</dbReference>
<comment type="caution">
    <text evidence="2">The sequence shown here is derived from an EMBL/GenBank/DDBJ whole genome shotgun (WGS) entry which is preliminary data.</text>
</comment>
<dbReference type="InterPro" id="IPR020843">
    <property type="entry name" value="ER"/>
</dbReference>
<dbReference type="Pfam" id="PF08240">
    <property type="entry name" value="ADH_N"/>
    <property type="match status" value="1"/>
</dbReference>
<feature type="domain" description="Enoyl reductase (ER)" evidence="1">
    <location>
        <begin position="10"/>
        <end position="320"/>
    </location>
</feature>
<keyword evidence="3" id="KW-1185">Reference proteome</keyword>
<accession>A0ABV9TY40</accession>
<dbReference type="InterPro" id="IPR011032">
    <property type="entry name" value="GroES-like_sf"/>
</dbReference>
<dbReference type="InterPro" id="IPR051397">
    <property type="entry name" value="Zn-ADH-like_protein"/>
</dbReference>
<protein>
    <submittedName>
        <fullName evidence="2">Zinc-binding alcohol dehydrogenase family protein</fullName>
    </submittedName>
</protein>
<dbReference type="InterPro" id="IPR013154">
    <property type="entry name" value="ADH-like_N"/>
</dbReference>
<organism evidence="2 3">
    <name type="scientific">Actinomadura gamaensis</name>
    <dbReference type="NCBI Taxonomy" id="1763541"/>
    <lineage>
        <taxon>Bacteria</taxon>
        <taxon>Bacillati</taxon>
        <taxon>Actinomycetota</taxon>
        <taxon>Actinomycetes</taxon>
        <taxon>Streptosporangiales</taxon>
        <taxon>Thermomonosporaceae</taxon>
        <taxon>Actinomadura</taxon>
    </lineage>
</organism>